<proteinExistence type="predicted"/>
<dbReference type="PANTHER" id="PTHR38700">
    <property type="entry name" value="YALI0E22418P"/>
    <property type="match status" value="1"/>
</dbReference>
<accession>A0AAE1CAX6</accession>
<gene>
    <name evidence="2" type="ORF">B0T22DRAFT_236188</name>
</gene>
<feature type="compositionally biased region" description="Polar residues" evidence="1">
    <location>
        <begin position="966"/>
        <end position="982"/>
    </location>
</feature>
<feature type="compositionally biased region" description="Gly residues" evidence="1">
    <location>
        <begin position="1112"/>
        <end position="1122"/>
    </location>
</feature>
<dbReference type="Gene3D" id="3.10.20.90">
    <property type="entry name" value="Phosphatidylinositol 3-kinase Catalytic Subunit, Chain A, domain 1"/>
    <property type="match status" value="1"/>
</dbReference>
<dbReference type="SUPFAM" id="SSF50729">
    <property type="entry name" value="PH domain-like"/>
    <property type="match status" value="1"/>
</dbReference>
<feature type="region of interest" description="Disordered" evidence="1">
    <location>
        <begin position="118"/>
        <end position="236"/>
    </location>
</feature>
<evidence type="ECO:0000313" key="3">
    <source>
        <dbReference type="Proteomes" id="UP001270362"/>
    </source>
</evidence>
<feature type="compositionally biased region" description="Basic and acidic residues" evidence="1">
    <location>
        <begin position="1124"/>
        <end position="1134"/>
    </location>
</feature>
<feature type="compositionally biased region" description="Pro residues" evidence="1">
    <location>
        <begin position="866"/>
        <end position="875"/>
    </location>
</feature>
<feature type="compositionally biased region" description="Polar residues" evidence="1">
    <location>
        <begin position="878"/>
        <end position="887"/>
    </location>
</feature>
<dbReference type="InterPro" id="IPR011993">
    <property type="entry name" value="PH-like_dom_sf"/>
</dbReference>
<dbReference type="Proteomes" id="UP001270362">
    <property type="component" value="Unassembled WGS sequence"/>
</dbReference>
<sequence>MSAVRTLPPATSTVSSGKVSRYYNLGGESMLRSQTAEVDSVVLPHQMRPQGAAVVDIFDFDFNSNSPSTASISPPPPQLSVPPAPLSVAEVESPIIKLASGGFSGRRPNALVPPLPLAQRDLNARSQRNNDDVNKPGSRMAMLNSPTHQPTPTHDRFAAGPAYGHEHEHGHEHELAYDHDHDEPYYPEPELGYGQGPEDRDENGNLHPHQGLNTSHFPVPPSPTLTTNNTTAAAAAASSSSTTTAISQSNRHPLVPALAPVAISVDPDADADADADTAVQASSIGLDGASLQRELDQAQKKDREDQLAWEASERRQREEEEAALWADEVARLEAETDRILAEQRKKDMVRLQLQAAPPPSPSFSSLKPKSPVLGKMPFLNRGRKTHASALSPTSSISLHSPISPSSSIAASVDLGQMGNLDSGSGSRNFIGVGGKGIVPQTDAPRSASNFADRRVIVRCRGAIVELDVKGETSTVDILLAFAEQADYPINVNASMVSEVYGQLGLERRLRRYERVRDILNSWDQDTENQLVISPDAVHEGDQDLDLASVPREDHEPGGFVLPLYHSHHPGKWNKRFITLLEGGQIFASKKPDPTPADKDVLSLCHLCDFDIYMPTELQMKKHLKPPKKYCFAIKSQQKTTVFLNQENFVHFFCTEDPNVAQKFHSLIHSWRSWYMVNKVLQLHTKRKAREAEKPPQIDLPLPHKPKKSISHVKINGHKVKVSVDESPYAIGAFEPLIDLNRFDKPLDKFGEDWELDAARLSAMPPVPALPLINASKPAPFAAGGLLGDGYEERKQAQKEENKQKQGSQDSADGSFTEGSTLLNGDATASTDESSKPDTPEKEEEKPKPSSWFPSALEHSAKQASVRPPPPPPAPILRPNTSSGASSQYDRRPQRRGPGQPLVNLSPTFVEPQQWSRDGRGRGVKAPEGMMLVDFATGPQAGPGGASRFLSVPPRGLVRRDGRDPNQQHQPRRPSVSSHQQPNMPYYHQQPQRPSTSDGRPPPPRRPTISGPSRRGDGSDMPPLPPVPMPLSLPNRGPPPHRDGSVRDAGGFPMPPPRQRERRTSTSTSHSGGGQSFSGRSFSDYPVPPQGLNSPRSPTGPVSPMSPNFPDHGGYGGHGGGYAGRDPRDMRDPRAVPRGGDLPMPPRIPGDNRGRSGSVF</sequence>
<dbReference type="InterPro" id="IPR029071">
    <property type="entry name" value="Ubiquitin-like_domsf"/>
</dbReference>
<comment type="caution">
    <text evidence="2">The sequence shown here is derived from an EMBL/GenBank/DDBJ whole genome shotgun (WGS) entry which is preliminary data.</text>
</comment>
<feature type="compositionally biased region" description="Low complexity" evidence="1">
    <location>
        <begin position="226"/>
        <end position="236"/>
    </location>
</feature>
<reference evidence="2" key="2">
    <citation type="submission" date="2023-06" db="EMBL/GenBank/DDBJ databases">
        <authorList>
            <consortium name="Lawrence Berkeley National Laboratory"/>
            <person name="Haridas S."/>
            <person name="Hensen N."/>
            <person name="Bonometti L."/>
            <person name="Westerberg I."/>
            <person name="Brannstrom I.O."/>
            <person name="Guillou S."/>
            <person name="Cros-Aarteil S."/>
            <person name="Calhoun S."/>
            <person name="Kuo A."/>
            <person name="Mondo S."/>
            <person name="Pangilinan J."/>
            <person name="Riley R."/>
            <person name="Labutti K."/>
            <person name="Andreopoulos B."/>
            <person name="Lipzen A."/>
            <person name="Chen C."/>
            <person name="Yanf M."/>
            <person name="Daum C."/>
            <person name="Ng V."/>
            <person name="Clum A."/>
            <person name="Steindorff A."/>
            <person name="Ohm R."/>
            <person name="Martin F."/>
            <person name="Silar P."/>
            <person name="Natvig D."/>
            <person name="Lalanne C."/>
            <person name="Gautier V."/>
            <person name="Ament-Velasquez S.L."/>
            <person name="Kruys A."/>
            <person name="Hutchinson M.I."/>
            <person name="Powell A.J."/>
            <person name="Barry K."/>
            <person name="Miller A.N."/>
            <person name="Grigoriev I.V."/>
            <person name="Debuchy R."/>
            <person name="Gladieux P."/>
            <person name="Thoren M.H."/>
            <person name="Johannesson H."/>
        </authorList>
    </citation>
    <scope>NUCLEOTIDE SEQUENCE</scope>
    <source>
        <strain evidence="2">CBS 314.62</strain>
    </source>
</reference>
<feature type="compositionally biased region" description="Polar residues" evidence="1">
    <location>
        <begin position="806"/>
        <end position="831"/>
    </location>
</feature>
<reference evidence="2" key="1">
    <citation type="journal article" date="2023" name="Mol. Phylogenet. Evol.">
        <title>Genome-scale phylogeny and comparative genomics of the fungal order Sordariales.</title>
        <authorList>
            <person name="Hensen N."/>
            <person name="Bonometti L."/>
            <person name="Westerberg I."/>
            <person name="Brannstrom I.O."/>
            <person name="Guillou S."/>
            <person name="Cros-Aarteil S."/>
            <person name="Calhoun S."/>
            <person name="Haridas S."/>
            <person name="Kuo A."/>
            <person name="Mondo S."/>
            <person name="Pangilinan J."/>
            <person name="Riley R."/>
            <person name="LaButti K."/>
            <person name="Andreopoulos B."/>
            <person name="Lipzen A."/>
            <person name="Chen C."/>
            <person name="Yan M."/>
            <person name="Daum C."/>
            <person name="Ng V."/>
            <person name="Clum A."/>
            <person name="Steindorff A."/>
            <person name="Ohm R.A."/>
            <person name="Martin F."/>
            <person name="Silar P."/>
            <person name="Natvig D.O."/>
            <person name="Lalanne C."/>
            <person name="Gautier V."/>
            <person name="Ament-Velasquez S.L."/>
            <person name="Kruys A."/>
            <person name="Hutchinson M.I."/>
            <person name="Powell A.J."/>
            <person name="Barry K."/>
            <person name="Miller A.N."/>
            <person name="Grigoriev I.V."/>
            <person name="Debuchy R."/>
            <person name="Gladieux P."/>
            <person name="Hiltunen Thoren M."/>
            <person name="Johannesson H."/>
        </authorList>
    </citation>
    <scope>NUCLEOTIDE SEQUENCE</scope>
    <source>
        <strain evidence="2">CBS 314.62</strain>
    </source>
</reference>
<feature type="region of interest" description="Disordered" evidence="1">
    <location>
        <begin position="792"/>
        <end position="1159"/>
    </location>
</feature>
<feature type="compositionally biased region" description="Basic and acidic residues" evidence="1">
    <location>
        <begin position="832"/>
        <end position="847"/>
    </location>
</feature>
<evidence type="ECO:0000256" key="1">
    <source>
        <dbReference type="SAM" id="MobiDB-lite"/>
    </source>
</evidence>
<name>A0AAE1CAX6_9PEZI</name>
<feature type="compositionally biased region" description="Basic and acidic residues" evidence="1">
    <location>
        <begin position="164"/>
        <end position="184"/>
    </location>
</feature>
<protein>
    <recommendedName>
        <fullName evidence="4">PH domain-containing protein</fullName>
    </recommendedName>
</protein>
<evidence type="ECO:0000313" key="2">
    <source>
        <dbReference type="EMBL" id="KAK3685970.1"/>
    </source>
</evidence>
<dbReference type="AlphaFoldDB" id="A0AAE1CAX6"/>
<keyword evidence="3" id="KW-1185">Reference proteome</keyword>
<feature type="region of interest" description="Disordered" evidence="1">
    <location>
        <begin position="297"/>
        <end position="319"/>
    </location>
</feature>
<dbReference type="Gene3D" id="2.30.29.30">
    <property type="entry name" value="Pleckstrin-homology domain (PH domain)/Phosphotyrosine-binding domain (PTB)"/>
    <property type="match status" value="1"/>
</dbReference>
<feature type="compositionally biased region" description="Basic and acidic residues" evidence="1">
    <location>
        <begin position="297"/>
        <end position="318"/>
    </location>
</feature>
<feature type="compositionally biased region" description="Pro residues" evidence="1">
    <location>
        <begin position="1021"/>
        <end position="1030"/>
    </location>
</feature>
<feature type="compositionally biased region" description="Polar residues" evidence="1">
    <location>
        <begin position="902"/>
        <end position="915"/>
    </location>
</feature>
<dbReference type="SUPFAM" id="SSF54236">
    <property type="entry name" value="Ubiquitin-like"/>
    <property type="match status" value="1"/>
</dbReference>
<dbReference type="PANTHER" id="PTHR38700:SF1">
    <property type="entry name" value="PH DOMAIN-CONTAINING PROTEIN"/>
    <property type="match status" value="1"/>
</dbReference>
<organism evidence="2 3">
    <name type="scientific">Podospora appendiculata</name>
    <dbReference type="NCBI Taxonomy" id="314037"/>
    <lineage>
        <taxon>Eukaryota</taxon>
        <taxon>Fungi</taxon>
        <taxon>Dikarya</taxon>
        <taxon>Ascomycota</taxon>
        <taxon>Pezizomycotina</taxon>
        <taxon>Sordariomycetes</taxon>
        <taxon>Sordariomycetidae</taxon>
        <taxon>Sordariales</taxon>
        <taxon>Podosporaceae</taxon>
        <taxon>Podospora</taxon>
    </lineage>
</organism>
<dbReference type="EMBL" id="JAULSO010000003">
    <property type="protein sequence ID" value="KAK3685970.1"/>
    <property type="molecule type" value="Genomic_DNA"/>
</dbReference>
<evidence type="ECO:0008006" key="4">
    <source>
        <dbReference type="Google" id="ProtNLM"/>
    </source>
</evidence>
<feature type="compositionally biased region" description="Basic and acidic residues" evidence="1">
    <location>
        <begin position="792"/>
        <end position="803"/>
    </location>
</feature>